<dbReference type="Proteomes" id="UP001432027">
    <property type="component" value="Unassembled WGS sequence"/>
</dbReference>
<evidence type="ECO:0000313" key="2">
    <source>
        <dbReference type="EMBL" id="GMS98408.1"/>
    </source>
</evidence>
<comment type="caution">
    <text evidence="2">The sequence shown here is derived from an EMBL/GenBank/DDBJ whole genome shotgun (WGS) entry which is preliminary data.</text>
</comment>
<feature type="non-terminal residue" evidence="2">
    <location>
        <position position="70"/>
    </location>
</feature>
<evidence type="ECO:0000256" key="1">
    <source>
        <dbReference type="SAM" id="MobiDB-lite"/>
    </source>
</evidence>
<organism evidence="2 3">
    <name type="scientific">Pristionchus entomophagus</name>
    <dbReference type="NCBI Taxonomy" id="358040"/>
    <lineage>
        <taxon>Eukaryota</taxon>
        <taxon>Metazoa</taxon>
        <taxon>Ecdysozoa</taxon>
        <taxon>Nematoda</taxon>
        <taxon>Chromadorea</taxon>
        <taxon>Rhabditida</taxon>
        <taxon>Rhabditina</taxon>
        <taxon>Diplogasteromorpha</taxon>
        <taxon>Diplogasteroidea</taxon>
        <taxon>Neodiplogasteridae</taxon>
        <taxon>Pristionchus</taxon>
    </lineage>
</organism>
<dbReference type="AlphaFoldDB" id="A0AAV5TW08"/>
<proteinExistence type="predicted"/>
<sequence length="70" mass="8126">LMANRHPTLLNSHALSPVREKREHANWGDSDTPLTYQQVYFEIRVAVSSFNTLSHRSLTGQRDERVCEMK</sequence>
<feature type="region of interest" description="Disordered" evidence="1">
    <location>
        <begin position="1"/>
        <end position="29"/>
    </location>
</feature>
<evidence type="ECO:0000313" key="3">
    <source>
        <dbReference type="Proteomes" id="UP001432027"/>
    </source>
</evidence>
<keyword evidence="3" id="KW-1185">Reference proteome</keyword>
<protein>
    <submittedName>
        <fullName evidence="2">Uncharacterized protein</fullName>
    </submittedName>
</protein>
<dbReference type="EMBL" id="BTSX01000005">
    <property type="protein sequence ID" value="GMS98408.1"/>
    <property type="molecule type" value="Genomic_DNA"/>
</dbReference>
<feature type="non-terminal residue" evidence="2">
    <location>
        <position position="1"/>
    </location>
</feature>
<accession>A0AAV5TW08</accession>
<reference evidence="2" key="1">
    <citation type="submission" date="2023-10" db="EMBL/GenBank/DDBJ databases">
        <title>Genome assembly of Pristionchus species.</title>
        <authorList>
            <person name="Yoshida K."/>
            <person name="Sommer R.J."/>
        </authorList>
    </citation>
    <scope>NUCLEOTIDE SEQUENCE</scope>
    <source>
        <strain evidence="2">RS0144</strain>
    </source>
</reference>
<name>A0AAV5TW08_9BILA</name>
<gene>
    <name evidence="2" type="ORF">PENTCL1PPCAC_20583</name>
</gene>